<dbReference type="AlphaFoldDB" id="A0A9W7GI36"/>
<comment type="caution">
    <text evidence="2">The sequence shown here is derived from an EMBL/GenBank/DDBJ whole genome shotgun (WGS) entry which is preliminary data.</text>
</comment>
<protein>
    <submittedName>
        <fullName evidence="2">Uncharacterized protein</fullName>
    </submittedName>
</protein>
<name>A0A9W7GI36_9STRA</name>
<organism evidence="2 3">
    <name type="scientific">Triparma columacea</name>
    <dbReference type="NCBI Taxonomy" id="722753"/>
    <lineage>
        <taxon>Eukaryota</taxon>
        <taxon>Sar</taxon>
        <taxon>Stramenopiles</taxon>
        <taxon>Ochrophyta</taxon>
        <taxon>Bolidophyceae</taxon>
        <taxon>Parmales</taxon>
        <taxon>Triparmaceae</taxon>
        <taxon>Triparma</taxon>
    </lineage>
</organism>
<feature type="transmembrane region" description="Helical" evidence="1">
    <location>
        <begin position="239"/>
        <end position="257"/>
    </location>
</feature>
<sequence length="326" mass="36836">MFGRKKRIVPQTSIDFGGKQATSRQERLCGLAKEARALLKPWAQMQEDKLSLYEPIYNKSLGQHEGVGMLLRMGRLDTKNTGSITPEEEREFLRNMLSLADETLGFLSNCMIISTLTLGISIPLSIHEVTLINLESPTLGGSDEDTLDFYEAWLNRPTIMHAVHIVELILLSYSIWKSSCGILNSLLLYSTLSIYLPDVESKLRFMVLRRDMLLVAFELGLHALISFLCALPLCAAKFSPPASIILCLPFLGFIYYAETESLIKIGNPAMLYQHKLVRELFTEEELLEDKADAGPKGDFHTKDFHDFRDNPRMISPKANVAGFFRR</sequence>
<keyword evidence="1" id="KW-0812">Transmembrane</keyword>
<feature type="transmembrane region" description="Helical" evidence="1">
    <location>
        <begin position="212"/>
        <end position="233"/>
    </location>
</feature>
<reference evidence="3" key="1">
    <citation type="journal article" date="2023" name="Commun. Biol.">
        <title>Genome analysis of Parmales, the sister group of diatoms, reveals the evolutionary specialization of diatoms from phago-mixotrophs to photoautotrophs.</title>
        <authorList>
            <person name="Ban H."/>
            <person name="Sato S."/>
            <person name="Yoshikawa S."/>
            <person name="Yamada K."/>
            <person name="Nakamura Y."/>
            <person name="Ichinomiya M."/>
            <person name="Sato N."/>
            <person name="Blanc-Mathieu R."/>
            <person name="Endo H."/>
            <person name="Kuwata A."/>
            <person name="Ogata H."/>
        </authorList>
    </citation>
    <scope>NUCLEOTIDE SEQUENCE [LARGE SCALE GENOMIC DNA]</scope>
</reference>
<gene>
    <name evidence="2" type="ORF">TrCOL_g5826</name>
</gene>
<keyword evidence="1" id="KW-1133">Transmembrane helix</keyword>
<dbReference type="Proteomes" id="UP001165065">
    <property type="component" value="Unassembled WGS sequence"/>
</dbReference>
<keyword evidence="3" id="KW-1185">Reference proteome</keyword>
<evidence type="ECO:0000313" key="3">
    <source>
        <dbReference type="Proteomes" id="UP001165065"/>
    </source>
</evidence>
<accession>A0A9W7GI36</accession>
<dbReference type="OrthoDB" id="198355at2759"/>
<evidence type="ECO:0000256" key="1">
    <source>
        <dbReference type="SAM" id="Phobius"/>
    </source>
</evidence>
<proteinExistence type="predicted"/>
<keyword evidence="1" id="KW-0472">Membrane</keyword>
<dbReference type="EMBL" id="BRYA01000274">
    <property type="protein sequence ID" value="GMI45982.1"/>
    <property type="molecule type" value="Genomic_DNA"/>
</dbReference>
<evidence type="ECO:0000313" key="2">
    <source>
        <dbReference type="EMBL" id="GMI45982.1"/>
    </source>
</evidence>